<keyword evidence="3" id="KW-1185">Reference proteome</keyword>
<reference evidence="3" key="1">
    <citation type="journal article" date="2019" name="Int. J. Syst. Evol. Microbiol.">
        <title>The Global Catalogue of Microorganisms (GCM) 10K type strain sequencing project: providing services to taxonomists for standard genome sequencing and annotation.</title>
        <authorList>
            <consortium name="The Broad Institute Genomics Platform"/>
            <consortium name="The Broad Institute Genome Sequencing Center for Infectious Disease"/>
            <person name="Wu L."/>
            <person name="Ma J."/>
        </authorList>
    </citation>
    <scope>NUCLEOTIDE SEQUENCE [LARGE SCALE GENOMIC DNA]</scope>
    <source>
        <strain evidence="3">JCM 30742</strain>
    </source>
</reference>
<evidence type="ECO:0000313" key="3">
    <source>
        <dbReference type="Proteomes" id="UP001500752"/>
    </source>
</evidence>
<dbReference type="Gene3D" id="3.40.50.1820">
    <property type="entry name" value="alpha/beta hydrolase"/>
    <property type="match status" value="1"/>
</dbReference>
<protein>
    <submittedName>
        <fullName evidence="2">Alpha/beta fold hydrolase</fullName>
    </submittedName>
</protein>
<dbReference type="PANTHER" id="PTHR37017:SF11">
    <property type="entry name" value="ESTERASE_LIPASE_THIOESTERASE DOMAIN-CONTAINING PROTEIN"/>
    <property type="match status" value="1"/>
</dbReference>
<sequence length="236" mass="25183">MTTFILVPGAGGDAGYWDWLVPHLLRRGHAAIAVDLPAADDTAGLSAYANVIEAAADGHETVTLVAQSMGGFTAPLVAARRPVAEIVLINAMIPKPGETGQDWWANTGHQKAHAAKARADGRDPTGAFDPIAEFFHDVPDNVIQEVLSRGEPRQSNRPFADPWPLTAWPSVPTRIAAGADDRFFPLTFQQHVAQDRLGLPIDVLPGGHLIALSQPERLATYLLDEVAPSSRDGTGP</sequence>
<dbReference type="PANTHER" id="PTHR37017">
    <property type="entry name" value="AB HYDROLASE-1 DOMAIN-CONTAINING PROTEIN-RELATED"/>
    <property type="match status" value="1"/>
</dbReference>
<dbReference type="GO" id="GO:0016787">
    <property type="term" value="F:hydrolase activity"/>
    <property type="evidence" value="ECO:0007669"/>
    <property type="project" value="UniProtKB-KW"/>
</dbReference>
<organism evidence="2 3">
    <name type="scientific">Arthrobacter ginkgonis</name>
    <dbReference type="NCBI Taxonomy" id="1630594"/>
    <lineage>
        <taxon>Bacteria</taxon>
        <taxon>Bacillati</taxon>
        <taxon>Actinomycetota</taxon>
        <taxon>Actinomycetes</taxon>
        <taxon>Micrococcales</taxon>
        <taxon>Micrococcaceae</taxon>
        <taxon>Arthrobacter</taxon>
    </lineage>
</organism>
<dbReference type="SUPFAM" id="SSF53474">
    <property type="entry name" value="alpha/beta-Hydrolases"/>
    <property type="match status" value="1"/>
</dbReference>
<dbReference type="InterPro" id="IPR029058">
    <property type="entry name" value="AB_hydrolase_fold"/>
</dbReference>
<accession>A0ABP7BRY0</accession>
<evidence type="ECO:0000259" key="1">
    <source>
        <dbReference type="Pfam" id="PF12697"/>
    </source>
</evidence>
<proteinExistence type="predicted"/>
<comment type="caution">
    <text evidence="2">The sequence shown here is derived from an EMBL/GenBank/DDBJ whole genome shotgun (WGS) entry which is preliminary data.</text>
</comment>
<dbReference type="Pfam" id="PF12697">
    <property type="entry name" value="Abhydrolase_6"/>
    <property type="match status" value="1"/>
</dbReference>
<gene>
    <name evidence="2" type="ORF">GCM10023081_01420</name>
</gene>
<dbReference type="Proteomes" id="UP001500752">
    <property type="component" value="Unassembled WGS sequence"/>
</dbReference>
<keyword evidence="2" id="KW-0378">Hydrolase</keyword>
<feature type="domain" description="AB hydrolase-1" evidence="1">
    <location>
        <begin position="5"/>
        <end position="219"/>
    </location>
</feature>
<dbReference type="RefSeq" id="WP_345147722.1">
    <property type="nucleotide sequence ID" value="NZ_BAABEO010000001.1"/>
</dbReference>
<dbReference type="InterPro" id="IPR052897">
    <property type="entry name" value="Sec-Metab_Biosynth_Hydrolase"/>
</dbReference>
<dbReference type="InterPro" id="IPR000073">
    <property type="entry name" value="AB_hydrolase_1"/>
</dbReference>
<dbReference type="EMBL" id="BAABEO010000001">
    <property type="protein sequence ID" value="GAA3666303.1"/>
    <property type="molecule type" value="Genomic_DNA"/>
</dbReference>
<name>A0ABP7BRY0_9MICC</name>
<evidence type="ECO:0000313" key="2">
    <source>
        <dbReference type="EMBL" id="GAA3666303.1"/>
    </source>
</evidence>